<keyword evidence="2" id="KW-0378">Hydrolase</keyword>
<dbReference type="InterPro" id="IPR015943">
    <property type="entry name" value="WD40/YVTN_repeat-like_dom_sf"/>
</dbReference>
<gene>
    <name evidence="2" type="ORF">GTA08_BOTSDO08996</name>
</gene>
<proteinExistence type="predicted"/>
<dbReference type="AlphaFoldDB" id="A0A8H4N0T6"/>
<dbReference type="Gene3D" id="2.130.10.10">
    <property type="entry name" value="YVTN repeat-like/Quinoprotein amine dehydrogenase"/>
    <property type="match status" value="2"/>
</dbReference>
<dbReference type="SUPFAM" id="SSF63829">
    <property type="entry name" value="Calcium-dependent phosphotriesterase"/>
    <property type="match status" value="2"/>
</dbReference>
<dbReference type="InterPro" id="IPR033121">
    <property type="entry name" value="PEPTIDASE_A1"/>
</dbReference>
<dbReference type="PROSITE" id="PS51767">
    <property type="entry name" value="PEPTIDASE_A1"/>
    <property type="match status" value="1"/>
</dbReference>
<dbReference type="OrthoDB" id="3625478at2759"/>
<feature type="domain" description="Peptidase A1" evidence="1">
    <location>
        <begin position="27"/>
        <end position="387"/>
    </location>
</feature>
<comment type="caution">
    <text evidence="2">The sequence shown here is derived from an EMBL/GenBank/DDBJ whole genome shotgun (WGS) entry which is preliminary data.</text>
</comment>
<evidence type="ECO:0000313" key="2">
    <source>
        <dbReference type="EMBL" id="KAF4302923.1"/>
    </source>
</evidence>
<organism evidence="2 3">
    <name type="scientific">Botryosphaeria dothidea</name>
    <dbReference type="NCBI Taxonomy" id="55169"/>
    <lineage>
        <taxon>Eukaryota</taxon>
        <taxon>Fungi</taxon>
        <taxon>Dikarya</taxon>
        <taxon>Ascomycota</taxon>
        <taxon>Pezizomycotina</taxon>
        <taxon>Dothideomycetes</taxon>
        <taxon>Dothideomycetes incertae sedis</taxon>
        <taxon>Botryosphaeriales</taxon>
        <taxon>Botryosphaeriaceae</taxon>
        <taxon>Botryosphaeria</taxon>
    </lineage>
</organism>
<evidence type="ECO:0000259" key="1">
    <source>
        <dbReference type="PROSITE" id="PS51767"/>
    </source>
</evidence>
<dbReference type="Pfam" id="PF00026">
    <property type="entry name" value="Asp"/>
    <property type="match status" value="1"/>
</dbReference>
<dbReference type="SUPFAM" id="SSF50630">
    <property type="entry name" value="Acid proteases"/>
    <property type="match status" value="1"/>
</dbReference>
<sequence length="748" mass="81407">MANSVPIATPYVFPSSQAFHGNDGLWSTFIVRIRSPAQEFNFLPSTNGSDPVVPLTQGCVKNLGNESEASCGALRGALPLNNRDSYGFSTNSSTTWQNIGLFGFDLGRQLGLDTTAQFGYETVGLAAQNSGGPTLEGQVAAGIATNEYLLGMFPLDIKPTNFSTFDDPQPSYLANLKNKSIIPGLGFGYTAGAHYRYTGMTASLVLGGYDASKYDGNTSKAFQFGPDDSHSFTLGVQNINAENTLLGTVSPLTDGIIASIDSPLPYLWLPREVCDRFETAFGLRYDNDLSLYPVNDTVHAQVKQLNPTVSFTLGEGTRSGTGTENSMVIKLPYAAFDLQVSRPLMKNQTKYFPLKRTTNSTQYTLGRTFLQETYLGVDFEQHIFNFNFAKMRLSIATFLCTAALAAPAPINEINDPDRFTYYNSPKPLAGPCDLCTGPDGAIWAQNILADVITRVDPETGEVEEFPIPYETATGFSLIQDLEPQRLALACAIQPGEDGMIYAAAGIRSQFLRIDPTTKEIKVYTPPPPNNPLGNVLNFNDLWAADDGMYFTLTTANVLFHFDYATEVFTPYIPPTPLAGPIGTFLASDGNIWICEFLASKIAKFDRTTKTFTEYPLPLLGGLGPAVMRAESPTGTIWFTCFLGNSMGSIDIHTGEVKIYPDPLPAALPTEDTVDAEGNVWYSTATRSTINKLDVKTGEITLVKQPVPLEILPLPVSVPPLLNIAVHYGPGNAIWFTEVLNNRIGKYQL</sequence>
<dbReference type="GO" id="GO:0016787">
    <property type="term" value="F:hydrolase activity"/>
    <property type="evidence" value="ECO:0007669"/>
    <property type="project" value="UniProtKB-KW"/>
</dbReference>
<dbReference type="Proteomes" id="UP000572817">
    <property type="component" value="Unassembled WGS sequence"/>
</dbReference>
<dbReference type="EMBL" id="WWBZ02000062">
    <property type="protein sequence ID" value="KAF4302923.1"/>
    <property type="molecule type" value="Genomic_DNA"/>
</dbReference>
<dbReference type="PANTHER" id="PTHR40274">
    <property type="entry name" value="VIRGINIAMYCIN B LYASE"/>
    <property type="match status" value="1"/>
</dbReference>
<protein>
    <submittedName>
        <fullName evidence="2">Virginiamycin b hydrolase protein</fullName>
    </submittedName>
</protein>
<dbReference type="PANTHER" id="PTHR40274:SF3">
    <property type="entry name" value="VIRGINIAMYCIN B LYASE"/>
    <property type="match status" value="1"/>
</dbReference>
<reference evidence="2" key="1">
    <citation type="submission" date="2020-04" db="EMBL/GenBank/DDBJ databases">
        <title>Genome Assembly and Annotation of Botryosphaeria dothidea sdau 11-99, a Latent Pathogen of Apple Fruit Ring Rot in China.</title>
        <authorList>
            <person name="Yu C."/>
            <person name="Diao Y."/>
            <person name="Lu Q."/>
            <person name="Zhao J."/>
            <person name="Cui S."/>
            <person name="Peng C."/>
            <person name="He B."/>
            <person name="Liu H."/>
        </authorList>
    </citation>
    <scope>NUCLEOTIDE SEQUENCE [LARGE SCALE GENOMIC DNA]</scope>
    <source>
        <strain evidence="2">Sdau11-99</strain>
    </source>
</reference>
<dbReference type="Gene3D" id="2.40.70.10">
    <property type="entry name" value="Acid Proteases"/>
    <property type="match status" value="2"/>
</dbReference>
<dbReference type="Pfam" id="PF24684">
    <property type="entry name" value="Vgb_lyase"/>
    <property type="match status" value="1"/>
</dbReference>
<evidence type="ECO:0000313" key="3">
    <source>
        <dbReference type="Proteomes" id="UP000572817"/>
    </source>
</evidence>
<name>A0A8H4N0T6_9PEZI</name>
<accession>A0A8H4N0T6</accession>
<dbReference type="InterPro" id="IPR021109">
    <property type="entry name" value="Peptidase_aspartic_dom_sf"/>
</dbReference>
<dbReference type="InterPro" id="IPR051344">
    <property type="entry name" value="Vgb"/>
</dbReference>
<keyword evidence="3" id="KW-1185">Reference proteome</keyword>